<feature type="transmembrane region" description="Helical" evidence="3">
    <location>
        <begin position="166"/>
        <end position="187"/>
    </location>
</feature>
<dbReference type="Gene3D" id="3.30.70.270">
    <property type="match status" value="1"/>
</dbReference>
<dbReference type="GO" id="GO:0052621">
    <property type="term" value="F:diguanylate cyclase activity"/>
    <property type="evidence" value="ECO:0007669"/>
    <property type="project" value="UniProtKB-EC"/>
</dbReference>
<feature type="transmembrane region" description="Helical" evidence="3">
    <location>
        <begin position="131"/>
        <end position="154"/>
    </location>
</feature>
<evidence type="ECO:0000313" key="5">
    <source>
        <dbReference type="EMBL" id="BDU75866.1"/>
    </source>
</evidence>
<feature type="transmembrane region" description="Helical" evidence="3">
    <location>
        <begin position="199"/>
        <end position="220"/>
    </location>
</feature>
<dbReference type="InterPro" id="IPR000160">
    <property type="entry name" value="GGDEF_dom"/>
</dbReference>
<dbReference type="EC" id="2.7.7.65" evidence="1"/>
<dbReference type="SUPFAM" id="SSF55073">
    <property type="entry name" value="Nucleotide cyclase"/>
    <property type="match status" value="1"/>
</dbReference>
<dbReference type="FunFam" id="3.30.70.270:FF:000001">
    <property type="entry name" value="Diguanylate cyclase domain protein"/>
    <property type="match status" value="1"/>
</dbReference>
<keyword evidence="3" id="KW-0472">Membrane</keyword>
<evidence type="ECO:0000259" key="4">
    <source>
        <dbReference type="PROSITE" id="PS50887"/>
    </source>
</evidence>
<dbReference type="GO" id="GO:0005886">
    <property type="term" value="C:plasma membrane"/>
    <property type="evidence" value="ECO:0007669"/>
    <property type="project" value="TreeGrafter"/>
</dbReference>
<dbReference type="NCBIfam" id="TIGR00254">
    <property type="entry name" value="GGDEF"/>
    <property type="match status" value="1"/>
</dbReference>
<dbReference type="KEGG" id="msea:METESE_08240"/>
<comment type="catalytic activity">
    <reaction evidence="2">
        <text>2 GTP = 3',3'-c-di-GMP + 2 diphosphate</text>
        <dbReference type="Rhea" id="RHEA:24898"/>
        <dbReference type="ChEBI" id="CHEBI:33019"/>
        <dbReference type="ChEBI" id="CHEBI:37565"/>
        <dbReference type="ChEBI" id="CHEBI:58805"/>
        <dbReference type="EC" id="2.7.7.65"/>
    </reaction>
</comment>
<dbReference type="EMBL" id="AP027081">
    <property type="protein sequence ID" value="BDU75866.1"/>
    <property type="molecule type" value="Genomic_DNA"/>
</dbReference>
<dbReference type="GO" id="GO:0043709">
    <property type="term" value="P:cell adhesion involved in single-species biofilm formation"/>
    <property type="evidence" value="ECO:0007669"/>
    <property type="project" value="TreeGrafter"/>
</dbReference>
<sequence length="401" mass="43209">MPDPFSALFHLDVQTVLVLLFAGNLALGCLILLFQGIARESTHHLALRTYALARLMQSLGWLFVLEREHLPEPLGVLAADNLLVLGFFLESLVALDLAAIRRPGARWAHIGVTGAALTVMNAVLLTHPTPAVRVAAATFGVAGSLLTPSLLFFLDRLESPFRRILGAGNLLFLAVLGARTATGLVSGEPGLGIAGLTQGLTFLVLILMLVLSGAVVLLIAKEDADRELREMAVKDPLTGLSNRRAFIHQASRVLAYHWRYGLDASMLFIDIDHFKAINDQFGHAAGDAVIVHLAGVLRQSIREFDLHCRYGGEEFVLLLPNSSEEEALAVAGRIREGVARREDGVLPAAYTVSVGVASRLEDPADPLEDLLRRSDAALYRAKQAGRDRVEVHAPIAGAQSA</sequence>
<feature type="domain" description="GGDEF" evidence="4">
    <location>
        <begin position="262"/>
        <end position="394"/>
    </location>
</feature>
<evidence type="ECO:0000256" key="2">
    <source>
        <dbReference type="ARBA" id="ARBA00034247"/>
    </source>
</evidence>
<accession>A0AA48GML5</accession>
<evidence type="ECO:0000256" key="3">
    <source>
        <dbReference type="SAM" id="Phobius"/>
    </source>
</evidence>
<keyword evidence="6" id="KW-1185">Reference proteome</keyword>
<dbReference type="SMART" id="SM00267">
    <property type="entry name" value="GGDEF"/>
    <property type="match status" value="1"/>
</dbReference>
<dbReference type="GO" id="GO:1902201">
    <property type="term" value="P:negative regulation of bacterial-type flagellum-dependent cell motility"/>
    <property type="evidence" value="ECO:0007669"/>
    <property type="project" value="TreeGrafter"/>
</dbReference>
<gene>
    <name evidence="5" type="ORF">METESE_08240</name>
</gene>
<dbReference type="PROSITE" id="PS50887">
    <property type="entry name" value="GGDEF"/>
    <property type="match status" value="1"/>
</dbReference>
<dbReference type="InterPro" id="IPR029787">
    <property type="entry name" value="Nucleotide_cyclase"/>
</dbReference>
<organism evidence="5 6">
    <name type="scientific">Mesoterricola sediminis</name>
    <dbReference type="NCBI Taxonomy" id="2927980"/>
    <lineage>
        <taxon>Bacteria</taxon>
        <taxon>Pseudomonadati</taxon>
        <taxon>Acidobacteriota</taxon>
        <taxon>Holophagae</taxon>
        <taxon>Holophagales</taxon>
        <taxon>Holophagaceae</taxon>
        <taxon>Mesoterricola</taxon>
    </lineage>
</organism>
<feature type="transmembrane region" description="Helical" evidence="3">
    <location>
        <begin position="107"/>
        <end position="125"/>
    </location>
</feature>
<keyword evidence="3" id="KW-1133">Transmembrane helix</keyword>
<dbReference type="Pfam" id="PF00990">
    <property type="entry name" value="GGDEF"/>
    <property type="match status" value="1"/>
</dbReference>
<dbReference type="Proteomes" id="UP001228113">
    <property type="component" value="Chromosome"/>
</dbReference>
<dbReference type="PANTHER" id="PTHR45138:SF9">
    <property type="entry name" value="DIGUANYLATE CYCLASE DGCM-RELATED"/>
    <property type="match status" value="1"/>
</dbReference>
<dbReference type="InterPro" id="IPR043128">
    <property type="entry name" value="Rev_trsase/Diguanyl_cyclase"/>
</dbReference>
<dbReference type="PANTHER" id="PTHR45138">
    <property type="entry name" value="REGULATORY COMPONENTS OF SENSORY TRANSDUCTION SYSTEM"/>
    <property type="match status" value="1"/>
</dbReference>
<dbReference type="RefSeq" id="WP_316411142.1">
    <property type="nucleotide sequence ID" value="NZ_AP027081.1"/>
</dbReference>
<name>A0AA48GML5_9BACT</name>
<evidence type="ECO:0000256" key="1">
    <source>
        <dbReference type="ARBA" id="ARBA00012528"/>
    </source>
</evidence>
<proteinExistence type="predicted"/>
<keyword evidence="3" id="KW-0812">Transmembrane</keyword>
<dbReference type="CDD" id="cd01949">
    <property type="entry name" value="GGDEF"/>
    <property type="match status" value="1"/>
</dbReference>
<protein>
    <recommendedName>
        <fullName evidence="1">diguanylate cyclase</fullName>
        <ecNumber evidence="1">2.7.7.65</ecNumber>
    </recommendedName>
</protein>
<reference evidence="5" key="1">
    <citation type="journal article" date="2023" name="Int. J. Syst. Evol. Microbiol.">
        <title>Mesoterricola silvestris gen. nov., sp. nov., Mesoterricola sediminis sp. nov., Geothrix oryzae sp. nov., Geothrix edaphica sp. nov., Geothrix rubra sp. nov., and Geothrix limicola sp. nov., six novel members of Acidobacteriota isolated from soils.</title>
        <authorList>
            <person name="Itoh H."/>
            <person name="Sugisawa Y."/>
            <person name="Mise K."/>
            <person name="Xu Z."/>
            <person name="Kuniyasu M."/>
            <person name="Ushijima N."/>
            <person name="Kawano K."/>
            <person name="Kobayashi E."/>
            <person name="Shiratori Y."/>
            <person name="Masuda Y."/>
            <person name="Senoo K."/>
        </authorList>
    </citation>
    <scope>NUCLEOTIDE SEQUENCE</scope>
    <source>
        <strain evidence="5">W786</strain>
    </source>
</reference>
<feature type="transmembrane region" description="Helical" evidence="3">
    <location>
        <begin position="13"/>
        <end position="33"/>
    </location>
</feature>
<dbReference type="AlphaFoldDB" id="A0AA48GML5"/>
<dbReference type="InterPro" id="IPR050469">
    <property type="entry name" value="Diguanylate_Cyclase"/>
</dbReference>
<evidence type="ECO:0000313" key="6">
    <source>
        <dbReference type="Proteomes" id="UP001228113"/>
    </source>
</evidence>